<accession>A0A0F9PLB1</accession>
<organism evidence="1">
    <name type="scientific">marine sediment metagenome</name>
    <dbReference type="NCBI Taxonomy" id="412755"/>
    <lineage>
        <taxon>unclassified sequences</taxon>
        <taxon>metagenomes</taxon>
        <taxon>ecological metagenomes</taxon>
    </lineage>
</organism>
<evidence type="ECO:0000313" key="1">
    <source>
        <dbReference type="EMBL" id="KKN30964.1"/>
    </source>
</evidence>
<proteinExistence type="predicted"/>
<protein>
    <submittedName>
        <fullName evidence="1">Uncharacterized protein</fullName>
    </submittedName>
</protein>
<gene>
    <name evidence="1" type="ORF">LCGC14_0828580</name>
</gene>
<feature type="non-terminal residue" evidence="1">
    <location>
        <position position="1"/>
    </location>
</feature>
<dbReference type="EMBL" id="LAZR01002367">
    <property type="protein sequence ID" value="KKN30964.1"/>
    <property type="molecule type" value="Genomic_DNA"/>
</dbReference>
<sequence>LRPCTWPYPIKNNPIKIIPIKNFLKLFIFLLFNCD</sequence>
<reference evidence="1" key="1">
    <citation type="journal article" date="2015" name="Nature">
        <title>Complex archaea that bridge the gap between prokaryotes and eukaryotes.</title>
        <authorList>
            <person name="Spang A."/>
            <person name="Saw J.H."/>
            <person name="Jorgensen S.L."/>
            <person name="Zaremba-Niedzwiedzka K."/>
            <person name="Martijn J."/>
            <person name="Lind A.E."/>
            <person name="van Eijk R."/>
            <person name="Schleper C."/>
            <person name="Guy L."/>
            <person name="Ettema T.J."/>
        </authorList>
    </citation>
    <scope>NUCLEOTIDE SEQUENCE</scope>
</reference>
<name>A0A0F9PLB1_9ZZZZ</name>
<dbReference type="AlphaFoldDB" id="A0A0F9PLB1"/>
<comment type="caution">
    <text evidence="1">The sequence shown here is derived from an EMBL/GenBank/DDBJ whole genome shotgun (WGS) entry which is preliminary data.</text>
</comment>